<evidence type="ECO:0000256" key="5">
    <source>
        <dbReference type="ARBA" id="ARBA00022833"/>
    </source>
</evidence>
<dbReference type="Gene3D" id="3.40.390.10">
    <property type="entry name" value="Collagenase (Catalytic Domain)"/>
    <property type="match status" value="2"/>
</dbReference>
<evidence type="ECO:0000256" key="8">
    <source>
        <dbReference type="SAM" id="MobiDB-lite"/>
    </source>
</evidence>
<evidence type="ECO:0000256" key="6">
    <source>
        <dbReference type="ARBA" id="ARBA00022837"/>
    </source>
</evidence>
<dbReference type="PANTHER" id="PTHR10201:SF166">
    <property type="entry name" value="MATRIX METALLOPROTEINASE-19"/>
    <property type="match status" value="1"/>
</dbReference>
<feature type="domain" description="Peptidase metallopeptidase" evidence="9">
    <location>
        <begin position="208"/>
        <end position="445"/>
    </location>
</feature>
<evidence type="ECO:0000256" key="7">
    <source>
        <dbReference type="ARBA" id="ARBA00023049"/>
    </source>
</evidence>
<dbReference type="Proteomes" id="UP000830375">
    <property type="component" value="Unassembled WGS sequence"/>
</dbReference>
<dbReference type="InterPro" id="IPR036365">
    <property type="entry name" value="PGBD-like_sf"/>
</dbReference>
<gene>
    <name evidence="10" type="ORF">H4Q32_007625</name>
</gene>
<evidence type="ECO:0000259" key="9">
    <source>
        <dbReference type="SMART" id="SM00235"/>
    </source>
</evidence>
<feature type="compositionally biased region" description="Low complexity" evidence="8">
    <location>
        <begin position="95"/>
        <end position="110"/>
    </location>
</feature>
<dbReference type="Pfam" id="PF00413">
    <property type="entry name" value="Peptidase_M10"/>
    <property type="match status" value="2"/>
</dbReference>
<keyword evidence="4" id="KW-0378">Hydrolase</keyword>
<dbReference type="InterPro" id="IPR002477">
    <property type="entry name" value="Peptidoglycan-bd-like"/>
</dbReference>
<evidence type="ECO:0000256" key="3">
    <source>
        <dbReference type="ARBA" id="ARBA00022723"/>
    </source>
</evidence>
<feature type="region of interest" description="Disordered" evidence="8">
    <location>
        <begin position="94"/>
        <end position="134"/>
    </location>
</feature>
<accession>A0ABQ8MGY3</accession>
<dbReference type="PANTHER" id="PTHR10201">
    <property type="entry name" value="MATRIX METALLOPROTEINASE"/>
    <property type="match status" value="1"/>
</dbReference>
<evidence type="ECO:0000256" key="1">
    <source>
        <dbReference type="ARBA" id="ARBA00010370"/>
    </source>
</evidence>
<dbReference type="SMART" id="SM00235">
    <property type="entry name" value="ZnMc"/>
    <property type="match status" value="1"/>
</dbReference>
<dbReference type="SUPFAM" id="SSF55486">
    <property type="entry name" value="Metalloproteases ('zincins'), catalytic domain"/>
    <property type="match status" value="1"/>
</dbReference>
<evidence type="ECO:0000313" key="10">
    <source>
        <dbReference type="EMBL" id="KAI2661920.1"/>
    </source>
</evidence>
<reference evidence="10 11" key="1">
    <citation type="submission" date="2022-01" db="EMBL/GenBank/DDBJ databases">
        <title>A high-quality chromosome-level genome assembly of rohu carp, Labeo rohita.</title>
        <authorList>
            <person name="Arick M.A. II"/>
            <person name="Hsu C.-Y."/>
            <person name="Magbanua Z."/>
            <person name="Pechanova O."/>
            <person name="Grover C."/>
            <person name="Miller E."/>
            <person name="Thrash A."/>
            <person name="Ezzel L."/>
            <person name="Alam S."/>
            <person name="Benzie J."/>
            <person name="Hamilton M."/>
            <person name="Karsi A."/>
            <person name="Lawrence M.L."/>
            <person name="Peterson D.G."/>
        </authorList>
    </citation>
    <scope>NUCLEOTIDE SEQUENCE [LARGE SCALE GENOMIC DNA]</scope>
    <source>
        <strain evidence="11">BAU-BD-2019</strain>
        <tissue evidence="10">Blood</tissue>
    </source>
</reference>
<keyword evidence="7 10" id="KW-0482">Metalloprotease</keyword>
<comment type="caution">
    <text evidence="10">The sequence shown here is derived from an EMBL/GenBank/DDBJ whole genome shotgun (WGS) entry which is preliminary data.</text>
</comment>
<protein>
    <submittedName>
        <fullName evidence="10">Matrix metalloproteinase-19</fullName>
    </submittedName>
</protein>
<dbReference type="Pfam" id="PF01471">
    <property type="entry name" value="PG_binding_1"/>
    <property type="match status" value="1"/>
</dbReference>
<keyword evidence="2" id="KW-0645">Protease</keyword>
<dbReference type="CDD" id="cd04278">
    <property type="entry name" value="ZnMc_MMP"/>
    <property type="match status" value="1"/>
</dbReference>
<dbReference type="InterPro" id="IPR018486">
    <property type="entry name" value="Hemopexin_CS"/>
</dbReference>
<dbReference type="SUPFAM" id="SSF50923">
    <property type="entry name" value="Hemopexin-like domain"/>
    <property type="match status" value="1"/>
</dbReference>
<dbReference type="InterPro" id="IPR021190">
    <property type="entry name" value="Pept_M10A"/>
</dbReference>
<dbReference type="PROSITE" id="PS00024">
    <property type="entry name" value="HEMOPEXIN"/>
    <property type="match status" value="1"/>
</dbReference>
<dbReference type="InterPro" id="IPR006026">
    <property type="entry name" value="Peptidase_Metallo"/>
</dbReference>
<keyword evidence="3" id="KW-0479">Metal-binding</keyword>
<keyword evidence="11" id="KW-1185">Reference proteome</keyword>
<sequence length="553" mass="61086">MSSAQSNMPESVCRIDYRQLHRWSDGQFSKGISDRRVYRIVIRGHKQLFQMLKPTSICSTPALGCHVWNIQASFRVCDGCHVLLPTELMRDARVRVPSSSRSQSSRDASPGPDDVHVSVCCSGPSGTEGGDGKQNSSVYLKRYGYLPSSSNADHQGIQTEQMNEALRIFQKVTGLPVTGRPDSSTLAMMRAARCGLSDSFSRMLKYRILGQWHKKRLTYRIYNHPPVLGLSGTRAAVRAAFGYWGAVSPLHFQEVSVGHADIKISFHRKDQGCPVAFDGPGNSAFRFLNDSSVEYGSPFPAPGVSVAACQISMFRHEKGSCYNSAIQYLICPKLHMFDKSLVLNTCPCSYSVIVIAPPAGNRQVLGHAEGPESGIVHFDADEMWTEGRSYGTNLRIVAAHEIGHALGLGHSQYRSALMGPVYTGYHHNFKLHQDDIRGIQTLYGKPVEKPPTTPRKPEPSVPDPCTTGLNAIMLGPLHKTFAFRGHHVWTLSDSGYNTPVPINALWKELPGNIDAAVHSQRTSKSYFLKGYCRNPGSLKHRVERSTYAKGIRT</sequence>
<evidence type="ECO:0000256" key="4">
    <source>
        <dbReference type="ARBA" id="ARBA00022801"/>
    </source>
</evidence>
<keyword evidence="6" id="KW-0106">Calcium</keyword>
<dbReference type="Gene3D" id="2.110.10.10">
    <property type="entry name" value="Hemopexin-like domain"/>
    <property type="match status" value="1"/>
</dbReference>
<proteinExistence type="inferred from homology"/>
<dbReference type="InterPro" id="IPR001818">
    <property type="entry name" value="Pept_M10_metallopeptidase"/>
</dbReference>
<evidence type="ECO:0000256" key="2">
    <source>
        <dbReference type="ARBA" id="ARBA00022670"/>
    </source>
</evidence>
<organism evidence="10 11">
    <name type="scientific">Labeo rohita</name>
    <name type="common">Indian major carp</name>
    <name type="synonym">Cyprinus rohita</name>
    <dbReference type="NCBI Taxonomy" id="84645"/>
    <lineage>
        <taxon>Eukaryota</taxon>
        <taxon>Metazoa</taxon>
        <taxon>Chordata</taxon>
        <taxon>Craniata</taxon>
        <taxon>Vertebrata</taxon>
        <taxon>Euteleostomi</taxon>
        <taxon>Actinopterygii</taxon>
        <taxon>Neopterygii</taxon>
        <taxon>Teleostei</taxon>
        <taxon>Ostariophysi</taxon>
        <taxon>Cypriniformes</taxon>
        <taxon>Cyprinidae</taxon>
        <taxon>Labeoninae</taxon>
        <taxon>Labeonini</taxon>
        <taxon>Labeo</taxon>
    </lineage>
</organism>
<dbReference type="GO" id="GO:0008237">
    <property type="term" value="F:metallopeptidase activity"/>
    <property type="evidence" value="ECO:0007669"/>
    <property type="project" value="UniProtKB-KW"/>
</dbReference>
<keyword evidence="5" id="KW-0862">Zinc</keyword>
<evidence type="ECO:0000313" key="11">
    <source>
        <dbReference type="Proteomes" id="UP000830375"/>
    </source>
</evidence>
<comment type="similarity">
    <text evidence="1">Belongs to the peptidase M10A family.</text>
</comment>
<dbReference type="InterPro" id="IPR024079">
    <property type="entry name" value="MetalloPept_cat_dom_sf"/>
</dbReference>
<dbReference type="EMBL" id="JACTAM010000008">
    <property type="protein sequence ID" value="KAI2661920.1"/>
    <property type="molecule type" value="Genomic_DNA"/>
</dbReference>
<dbReference type="SUPFAM" id="SSF47090">
    <property type="entry name" value="PGBD-like"/>
    <property type="match status" value="1"/>
</dbReference>
<dbReference type="InterPro" id="IPR036375">
    <property type="entry name" value="Hemopexin-like_dom_sf"/>
</dbReference>
<dbReference type="PRINTS" id="PR00138">
    <property type="entry name" value="MATRIXIN"/>
</dbReference>
<name>A0ABQ8MGY3_LABRO</name>
<dbReference type="InterPro" id="IPR033739">
    <property type="entry name" value="M10A_MMP"/>
</dbReference>